<feature type="transmembrane region" description="Helical" evidence="2">
    <location>
        <begin position="42"/>
        <end position="65"/>
    </location>
</feature>
<dbReference type="EMBL" id="JAEACU010000002">
    <property type="protein sequence ID" value="KAH7542084.1"/>
    <property type="molecule type" value="Genomic_DNA"/>
</dbReference>
<keyword evidence="2" id="KW-0812">Transmembrane</keyword>
<feature type="region of interest" description="Disordered" evidence="1">
    <location>
        <begin position="1"/>
        <end position="35"/>
    </location>
</feature>
<dbReference type="Proteomes" id="UP000813462">
    <property type="component" value="Unassembled WGS sequence"/>
</dbReference>
<keyword evidence="2" id="KW-1133">Transmembrane helix</keyword>
<feature type="compositionally biased region" description="Basic and acidic residues" evidence="1">
    <location>
        <begin position="20"/>
        <end position="32"/>
    </location>
</feature>
<sequence>MGQSEKGSPKENSRNSASNSDDRQHYGDREAAQKNQSGQIKYMPFVVLGIILVMSAAMGMIWAMVKPKRLVFAIEFGFITVGTISEPDHELFSGNLSFVMRSYIPNKKSTIHYKSMQIGNSYSENKTTTPVKDVKDFS</sequence>
<accession>A0A978VTD9</accession>
<keyword evidence="2" id="KW-0472">Membrane</keyword>
<comment type="caution">
    <text evidence="3">The sequence shown here is derived from an EMBL/GenBank/DDBJ whole genome shotgun (WGS) entry which is preliminary data.</text>
</comment>
<evidence type="ECO:0000313" key="4">
    <source>
        <dbReference type="Proteomes" id="UP000813462"/>
    </source>
</evidence>
<protein>
    <submittedName>
        <fullName evidence="3">Uncharacterized protein</fullName>
    </submittedName>
</protein>
<reference evidence="3" key="1">
    <citation type="journal article" date="2021" name="Front. Plant Sci.">
        <title>Chromosome-Scale Genome Assembly for Chinese Sour Jujube and Insights Into Its Genome Evolution and Domestication Signature.</title>
        <authorList>
            <person name="Shen L.-Y."/>
            <person name="Luo H."/>
            <person name="Wang X.-L."/>
            <person name="Wang X.-M."/>
            <person name="Qiu X.-J."/>
            <person name="Liu H."/>
            <person name="Zhou S.-S."/>
            <person name="Jia K.-H."/>
            <person name="Nie S."/>
            <person name="Bao Y.-T."/>
            <person name="Zhang R.-G."/>
            <person name="Yun Q.-Z."/>
            <person name="Chai Y.-H."/>
            <person name="Lu J.-Y."/>
            <person name="Li Y."/>
            <person name="Zhao S.-W."/>
            <person name="Mao J.-F."/>
            <person name="Jia S.-G."/>
            <person name="Mao Y.-M."/>
        </authorList>
    </citation>
    <scope>NUCLEOTIDE SEQUENCE</scope>
    <source>
        <strain evidence="3">AT0</strain>
        <tissue evidence="3">Leaf</tissue>
    </source>
</reference>
<evidence type="ECO:0000313" key="3">
    <source>
        <dbReference type="EMBL" id="KAH7542084.1"/>
    </source>
</evidence>
<gene>
    <name evidence="3" type="ORF">FEM48_Zijuj02G0035800</name>
</gene>
<dbReference type="AlphaFoldDB" id="A0A978VTD9"/>
<name>A0A978VTD9_ZIZJJ</name>
<evidence type="ECO:0000256" key="1">
    <source>
        <dbReference type="SAM" id="MobiDB-lite"/>
    </source>
</evidence>
<proteinExistence type="predicted"/>
<evidence type="ECO:0000256" key="2">
    <source>
        <dbReference type="SAM" id="Phobius"/>
    </source>
</evidence>
<organism evidence="3 4">
    <name type="scientific">Ziziphus jujuba var. spinosa</name>
    <dbReference type="NCBI Taxonomy" id="714518"/>
    <lineage>
        <taxon>Eukaryota</taxon>
        <taxon>Viridiplantae</taxon>
        <taxon>Streptophyta</taxon>
        <taxon>Embryophyta</taxon>
        <taxon>Tracheophyta</taxon>
        <taxon>Spermatophyta</taxon>
        <taxon>Magnoliopsida</taxon>
        <taxon>eudicotyledons</taxon>
        <taxon>Gunneridae</taxon>
        <taxon>Pentapetalae</taxon>
        <taxon>rosids</taxon>
        <taxon>fabids</taxon>
        <taxon>Rosales</taxon>
        <taxon>Rhamnaceae</taxon>
        <taxon>Paliureae</taxon>
        <taxon>Ziziphus</taxon>
    </lineage>
</organism>